<gene>
    <name evidence="8" type="ORF">UFOPK3770_01271</name>
</gene>
<sequence>MTSHRLIKPHRALGVLSVAIGTGLWGTVGPIVALFPEGTAFQYAMLRNITGTLTLWIFVAFSRKKVRYTRADIAPIIIGGLGAAAFQPFFYTALNLTGVAVASLVAIGVAPIFVGAIAWIAFGRAPGILWLLGTLVAVTGVAFLNWPSPDAPVKVVGIALALGAAFSYSFQATGVGMILQRHTPMQSIAPIFLVGTILQAPLNIGRSFDFITEPRLIAGFVYGGVATVAIAYIMFSYGVKQVGTPVAVTVGLAEPLTATAMGVLILGESIAPTGAIGLVMILVGLVVVSVPTKPKERHVGRHSESHHGQHSKDAVTDDNEIAQALDDPDSFAHEAILDTVTTH</sequence>
<feature type="transmembrane region" description="Helical" evidence="6">
    <location>
        <begin position="12"/>
        <end position="35"/>
    </location>
</feature>
<dbReference type="InterPro" id="IPR050638">
    <property type="entry name" value="AA-Vitamin_Transporters"/>
</dbReference>
<evidence type="ECO:0000256" key="1">
    <source>
        <dbReference type="ARBA" id="ARBA00004141"/>
    </source>
</evidence>
<dbReference type="SUPFAM" id="SSF103481">
    <property type="entry name" value="Multidrug resistance efflux transporter EmrE"/>
    <property type="match status" value="2"/>
</dbReference>
<feature type="transmembrane region" description="Helical" evidence="6">
    <location>
        <begin position="247"/>
        <end position="267"/>
    </location>
</feature>
<evidence type="ECO:0000256" key="5">
    <source>
        <dbReference type="SAM" id="MobiDB-lite"/>
    </source>
</evidence>
<evidence type="ECO:0000256" key="2">
    <source>
        <dbReference type="ARBA" id="ARBA00022692"/>
    </source>
</evidence>
<dbReference type="EMBL" id="CAESAJ010000188">
    <property type="protein sequence ID" value="CAB4344240.1"/>
    <property type="molecule type" value="Genomic_DNA"/>
</dbReference>
<feature type="region of interest" description="Disordered" evidence="5">
    <location>
        <begin position="296"/>
        <end position="315"/>
    </location>
</feature>
<feature type="transmembrane region" description="Helical" evidence="6">
    <location>
        <begin position="216"/>
        <end position="235"/>
    </location>
</feature>
<accession>A0A6J5ZTY9</accession>
<dbReference type="AlphaFoldDB" id="A0A6J5ZTY9"/>
<evidence type="ECO:0000313" key="8">
    <source>
        <dbReference type="EMBL" id="CAB4344240.1"/>
    </source>
</evidence>
<dbReference type="PANTHER" id="PTHR32322">
    <property type="entry name" value="INNER MEMBRANE TRANSPORTER"/>
    <property type="match status" value="1"/>
</dbReference>
<evidence type="ECO:0000256" key="4">
    <source>
        <dbReference type="ARBA" id="ARBA00023136"/>
    </source>
</evidence>
<feature type="transmembrane region" description="Helical" evidence="6">
    <location>
        <begin position="273"/>
        <end position="292"/>
    </location>
</feature>
<feature type="domain" description="EamA" evidence="7">
    <location>
        <begin position="13"/>
        <end position="145"/>
    </location>
</feature>
<feature type="transmembrane region" description="Helical" evidence="6">
    <location>
        <begin position="158"/>
        <end position="179"/>
    </location>
</feature>
<evidence type="ECO:0000256" key="3">
    <source>
        <dbReference type="ARBA" id="ARBA00022989"/>
    </source>
</evidence>
<dbReference type="GO" id="GO:0016020">
    <property type="term" value="C:membrane"/>
    <property type="evidence" value="ECO:0007669"/>
    <property type="project" value="UniProtKB-SubCell"/>
</dbReference>
<dbReference type="InterPro" id="IPR037185">
    <property type="entry name" value="EmrE-like"/>
</dbReference>
<feature type="transmembrane region" description="Helical" evidence="6">
    <location>
        <begin position="73"/>
        <end position="94"/>
    </location>
</feature>
<keyword evidence="3 6" id="KW-1133">Transmembrane helix</keyword>
<reference evidence="8" key="1">
    <citation type="submission" date="2020-05" db="EMBL/GenBank/DDBJ databases">
        <authorList>
            <person name="Chiriac C."/>
            <person name="Salcher M."/>
            <person name="Ghai R."/>
            <person name="Kavagutti S V."/>
        </authorList>
    </citation>
    <scope>NUCLEOTIDE SEQUENCE</scope>
</reference>
<dbReference type="InterPro" id="IPR000620">
    <property type="entry name" value="EamA_dom"/>
</dbReference>
<feature type="domain" description="EamA" evidence="7">
    <location>
        <begin position="157"/>
        <end position="289"/>
    </location>
</feature>
<proteinExistence type="predicted"/>
<evidence type="ECO:0000259" key="7">
    <source>
        <dbReference type="Pfam" id="PF00892"/>
    </source>
</evidence>
<dbReference type="Pfam" id="PF00892">
    <property type="entry name" value="EamA"/>
    <property type="match status" value="2"/>
</dbReference>
<keyword evidence="2 6" id="KW-0812">Transmembrane</keyword>
<dbReference type="PANTHER" id="PTHR32322:SF2">
    <property type="entry name" value="EAMA DOMAIN-CONTAINING PROTEIN"/>
    <property type="match status" value="1"/>
</dbReference>
<protein>
    <submittedName>
        <fullName evidence="8">Unannotated protein</fullName>
    </submittedName>
</protein>
<feature type="transmembrane region" description="Helical" evidence="6">
    <location>
        <begin position="41"/>
        <end position="61"/>
    </location>
</feature>
<evidence type="ECO:0000256" key="6">
    <source>
        <dbReference type="SAM" id="Phobius"/>
    </source>
</evidence>
<keyword evidence="4 6" id="KW-0472">Membrane</keyword>
<name>A0A6J5ZTY9_9ZZZZ</name>
<feature type="transmembrane region" description="Helical" evidence="6">
    <location>
        <begin position="128"/>
        <end position="146"/>
    </location>
</feature>
<feature type="transmembrane region" description="Helical" evidence="6">
    <location>
        <begin position="100"/>
        <end position="121"/>
    </location>
</feature>
<organism evidence="8">
    <name type="scientific">freshwater metagenome</name>
    <dbReference type="NCBI Taxonomy" id="449393"/>
    <lineage>
        <taxon>unclassified sequences</taxon>
        <taxon>metagenomes</taxon>
        <taxon>ecological metagenomes</taxon>
    </lineage>
</organism>
<comment type="subcellular location">
    <subcellularLocation>
        <location evidence="1">Membrane</location>
        <topology evidence="1">Multi-pass membrane protein</topology>
    </subcellularLocation>
</comment>
<feature type="compositionally biased region" description="Basic and acidic residues" evidence="5">
    <location>
        <begin position="301"/>
        <end position="315"/>
    </location>
</feature>
<feature type="transmembrane region" description="Helical" evidence="6">
    <location>
        <begin position="186"/>
        <end position="204"/>
    </location>
</feature>